<evidence type="ECO:0000313" key="2">
    <source>
        <dbReference type="EMBL" id="CAL4952032.1"/>
    </source>
</evidence>
<name>A0ABC8Z1I6_9POAL</name>
<feature type="region of interest" description="Disordered" evidence="1">
    <location>
        <begin position="286"/>
        <end position="337"/>
    </location>
</feature>
<dbReference type="AlphaFoldDB" id="A0ABC8Z1I6"/>
<dbReference type="SUPFAM" id="SSF57756">
    <property type="entry name" value="Retrovirus zinc finger-like domains"/>
    <property type="match status" value="1"/>
</dbReference>
<dbReference type="EMBL" id="OZ075127">
    <property type="protein sequence ID" value="CAL4952032.1"/>
    <property type="molecule type" value="Genomic_DNA"/>
</dbReference>
<dbReference type="Proteomes" id="UP001497457">
    <property type="component" value="Chromosome 17b"/>
</dbReference>
<evidence type="ECO:0000256" key="1">
    <source>
        <dbReference type="SAM" id="MobiDB-lite"/>
    </source>
</evidence>
<dbReference type="PANTHER" id="PTHR33170:SF22">
    <property type="entry name" value="OS10G0417100 PROTEIN"/>
    <property type="match status" value="1"/>
</dbReference>
<sequence>MTEDHSKQIGEDARSRVKLKMVDDGEGGAPTQYDEVHAKNMPRKVGCNICGLKNHVAEECRRRMLCEICGFTNHNTYDCKREPLWNMGPELCAAQVIDQSFFYIDEHIDHKAARDKASTAIITVLKGEITARQIEAEFRNIVSSSVWKWSARKITNNKFTMRFPSTKMVQDYSRFSLGIRGVDAQIEVSPWNSAIGAKGRLQMGWFRVSGIPVDQRSIKTIAKVGGLVGKTVAIDESTRFKPEYVRMQIACRDLKEVPASAEGTLGLNIFDFYFVLEEQKENPSEKLKAAVPVGEQDAQPNLKKPRTEESAPAREREPQQQAYNNVSKSNTGDTGISGGKACEVGKFPGSAPAKVNCVPNEAPKPGTYTAEDLVEMSRKLNQERHGEEIIPAATYEPSKDTMGEESGEGSGNSNDFANQAYSILGDGAESSKTRGQVWLASCEMLNSKVLNNQPGGTLNLGKHTTRIVELEEEEKTEEHHGGLDMNKLKNPRDNIKKLRKERRWSERAAKITMMKAEEQAKMGGKKRTAEGLYNTECKEKIQEGVKMMLSFAQRWMVQQDSRRMVIQLPAPPVRDHEDQELAQENERQPEE</sequence>
<feature type="compositionally biased region" description="Basic and acidic residues" evidence="1">
    <location>
        <begin position="573"/>
        <end position="591"/>
    </location>
</feature>
<accession>A0ABC8Z1I6</accession>
<feature type="compositionally biased region" description="Polar residues" evidence="1">
    <location>
        <begin position="319"/>
        <end position="334"/>
    </location>
</feature>
<feature type="region of interest" description="Disordered" evidence="1">
    <location>
        <begin position="568"/>
        <end position="591"/>
    </location>
</feature>
<dbReference type="InterPro" id="IPR036875">
    <property type="entry name" value="Znf_CCHC_sf"/>
</dbReference>
<feature type="compositionally biased region" description="Basic and acidic residues" evidence="1">
    <location>
        <begin position="305"/>
        <end position="318"/>
    </location>
</feature>
<protein>
    <recommendedName>
        <fullName evidence="4">DUF4283 domain-containing protein</fullName>
    </recommendedName>
</protein>
<feature type="region of interest" description="Disordered" evidence="1">
    <location>
        <begin position="397"/>
        <end position="418"/>
    </location>
</feature>
<evidence type="ECO:0000313" key="3">
    <source>
        <dbReference type="Proteomes" id="UP001497457"/>
    </source>
</evidence>
<reference evidence="3" key="1">
    <citation type="submission" date="2024-06" db="EMBL/GenBank/DDBJ databases">
        <authorList>
            <person name="Ryan C."/>
        </authorList>
    </citation>
    <scope>NUCLEOTIDE SEQUENCE [LARGE SCALE GENOMIC DNA]</scope>
</reference>
<dbReference type="PANTHER" id="PTHR33170">
    <property type="entry name" value="DUF4283 DOMAIN-CONTAINING PROTEIN-RELATED"/>
    <property type="match status" value="1"/>
</dbReference>
<proteinExistence type="predicted"/>
<reference evidence="2 3" key="2">
    <citation type="submission" date="2024-10" db="EMBL/GenBank/DDBJ databases">
        <authorList>
            <person name="Ryan C."/>
        </authorList>
    </citation>
    <scope>NUCLEOTIDE SEQUENCE [LARGE SCALE GENOMIC DNA]</scope>
</reference>
<keyword evidence="3" id="KW-1185">Reference proteome</keyword>
<gene>
    <name evidence="2" type="ORF">URODEC1_LOCUS39276</name>
</gene>
<organism evidence="2 3">
    <name type="scientific">Urochloa decumbens</name>
    <dbReference type="NCBI Taxonomy" id="240449"/>
    <lineage>
        <taxon>Eukaryota</taxon>
        <taxon>Viridiplantae</taxon>
        <taxon>Streptophyta</taxon>
        <taxon>Embryophyta</taxon>
        <taxon>Tracheophyta</taxon>
        <taxon>Spermatophyta</taxon>
        <taxon>Magnoliopsida</taxon>
        <taxon>Liliopsida</taxon>
        <taxon>Poales</taxon>
        <taxon>Poaceae</taxon>
        <taxon>PACMAD clade</taxon>
        <taxon>Panicoideae</taxon>
        <taxon>Panicodae</taxon>
        <taxon>Paniceae</taxon>
        <taxon>Melinidinae</taxon>
        <taxon>Urochloa</taxon>
    </lineage>
</organism>
<evidence type="ECO:0008006" key="4">
    <source>
        <dbReference type="Google" id="ProtNLM"/>
    </source>
</evidence>